<feature type="chain" id="PRO_5006865750" evidence="2">
    <location>
        <begin position="19"/>
        <end position="120"/>
    </location>
</feature>
<keyword evidence="1" id="KW-0812">Transmembrane</keyword>
<feature type="signal peptide" evidence="2">
    <location>
        <begin position="1"/>
        <end position="18"/>
    </location>
</feature>
<dbReference type="AlphaFoldDB" id="A0A0V0HB58"/>
<evidence type="ECO:0000256" key="1">
    <source>
        <dbReference type="SAM" id="Phobius"/>
    </source>
</evidence>
<evidence type="ECO:0000313" key="3">
    <source>
        <dbReference type="EMBL" id="JAP17427.1"/>
    </source>
</evidence>
<keyword evidence="1" id="KW-1133">Transmembrane helix</keyword>
<keyword evidence="2" id="KW-0732">Signal</keyword>
<sequence length="120" mass="13746">MHFKLPFILHFLVQGVASEDVVSYSHTFRRSSDTLLISHSLRFLVMLICHPFSSLLSAVMASFSIPSMQIWNLFFESAVRSIHSSWHGLILLSVAPLGLTIQMIPSHLYKLEPYRCTKRK</sequence>
<evidence type="ECO:0000256" key="2">
    <source>
        <dbReference type="SAM" id="SignalP"/>
    </source>
</evidence>
<name>A0A0V0HB58_SOLCH</name>
<reference evidence="3" key="1">
    <citation type="submission" date="2015-12" db="EMBL/GenBank/DDBJ databases">
        <title>Gene expression during late stages of embryo sac development: a critical building block for successful pollen-pistil interactions.</title>
        <authorList>
            <person name="Liu Y."/>
            <person name="Joly V."/>
            <person name="Sabar M."/>
            <person name="Matton D.P."/>
        </authorList>
    </citation>
    <scope>NUCLEOTIDE SEQUENCE</scope>
</reference>
<protein>
    <submittedName>
        <fullName evidence="3">Putative ovule protein</fullName>
    </submittedName>
</protein>
<proteinExistence type="predicted"/>
<organism evidence="3">
    <name type="scientific">Solanum chacoense</name>
    <name type="common">Chaco potato</name>
    <dbReference type="NCBI Taxonomy" id="4108"/>
    <lineage>
        <taxon>Eukaryota</taxon>
        <taxon>Viridiplantae</taxon>
        <taxon>Streptophyta</taxon>
        <taxon>Embryophyta</taxon>
        <taxon>Tracheophyta</taxon>
        <taxon>Spermatophyta</taxon>
        <taxon>Magnoliopsida</taxon>
        <taxon>eudicotyledons</taxon>
        <taxon>Gunneridae</taxon>
        <taxon>Pentapetalae</taxon>
        <taxon>asterids</taxon>
        <taxon>lamiids</taxon>
        <taxon>Solanales</taxon>
        <taxon>Solanaceae</taxon>
        <taxon>Solanoideae</taxon>
        <taxon>Solaneae</taxon>
        <taxon>Solanum</taxon>
    </lineage>
</organism>
<accession>A0A0V0HB58</accession>
<keyword evidence="1" id="KW-0472">Membrane</keyword>
<dbReference type="EMBL" id="GEDG01022536">
    <property type="protein sequence ID" value="JAP17427.1"/>
    <property type="molecule type" value="Transcribed_RNA"/>
</dbReference>
<feature type="transmembrane region" description="Helical" evidence="1">
    <location>
        <begin position="42"/>
        <end position="65"/>
    </location>
</feature>
<feature type="transmembrane region" description="Helical" evidence="1">
    <location>
        <begin position="86"/>
        <end position="104"/>
    </location>
</feature>